<feature type="region of interest" description="Disordered" evidence="1">
    <location>
        <begin position="1"/>
        <end position="77"/>
    </location>
</feature>
<reference evidence="3" key="2">
    <citation type="journal article" date="2009" name="Genome Res.">
        <title>Comparative genomic analyses of the human fungal pathogens Coccidioides and their relatives.</title>
        <authorList>
            <person name="Sharpton T.J."/>
            <person name="Stajich J.E."/>
            <person name="Rounsley S.D."/>
            <person name="Gardner M.J."/>
            <person name="Wortman J.R."/>
            <person name="Jordar V.S."/>
            <person name="Maiti R."/>
            <person name="Kodira C.D."/>
            <person name="Neafsey D.E."/>
            <person name="Zeng Q."/>
            <person name="Hung C.-Y."/>
            <person name="McMahan C."/>
            <person name="Muszewska A."/>
            <person name="Grynberg M."/>
            <person name="Mandel M.A."/>
            <person name="Kellner E.M."/>
            <person name="Barker B.M."/>
            <person name="Galgiani J.N."/>
            <person name="Orbach M.J."/>
            <person name="Kirkland T.N."/>
            <person name="Cole G.T."/>
            <person name="Henn M.R."/>
            <person name="Birren B.W."/>
            <person name="Taylor J.W."/>
        </authorList>
    </citation>
    <scope>NUCLEOTIDE SEQUENCE [LARGE SCALE GENOMIC DNA]</scope>
    <source>
        <strain evidence="3">RMSCC 3488</strain>
    </source>
</reference>
<organism evidence="2 3">
    <name type="scientific">Coccidioides posadasii RMSCC 3488</name>
    <dbReference type="NCBI Taxonomy" id="454284"/>
    <lineage>
        <taxon>Eukaryota</taxon>
        <taxon>Fungi</taxon>
        <taxon>Dikarya</taxon>
        <taxon>Ascomycota</taxon>
        <taxon>Pezizomycotina</taxon>
        <taxon>Eurotiomycetes</taxon>
        <taxon>Eurotiomycetidae</taxon>
        <taxon>Onygenales</taxon>
        <taxon>Onygenaceae</taxon>
        <taxon>Coccidioides</taxon>
    </lineage>
</organism>
<gene>
    <name evidence="2" type="ORF">CPAG_07671</name>
</gene>
<name>A0A0J6FQS3_COCPO</name>
<accession>A0A0J6FQS3</accession>
<dbReference type="OrthoDB" id="4167490at2759"/>
<sequence>MGRISNGSIKLPTSDLMPVKIRGKKKRPRKQFEGVEVDGDRSTQETDPSRESSVFFEKRGPRKKRKDKNTTSKPRESKSSIGQLSLLELLPVELIQQIFIECLELNLPRASPHLADVLSTSWVYSGLIMLAFWNDPAREDDDSQDTIRRMFRPFRYIPMDNLERQLFQLSVLSCRWCTQERIEALIRRMTKLSLHRWISISKHRVTSHFDFDAMAESIERGHGTVHHLRYLQNVPLPFTPSLEINNLETLSLLPLQFPISVLAFPDKVLCGSPWTESKVRFLEFLRQYVMIAENRLEFWLKFASRESIQEGIHSAISEHNLRSLRDILALDDSCYQSHDNRLHQVLKPYLLPEEYFIIASRQGEYATAILRLLVRAAPLSVPSDDPELTEWAIKSQNKQNVFGSWLIQYMRDVPVIAKSEDTVFSEGCPQPTLPLYGWDYKAVFGVRRLSWTAELLETVYKK</sequence>
<protein>
    <submittedName>
        <fullName evidence="2">Uncharacterized protein</fullName>
    </submittedName>
</protein>
<feature type="compositionally biased region" description="Basic and acidic residues" evidence="1">
    <location>
        <begin position="30"/>
        <end position="50"/>
    </location>
</feature>
<evidence type="ECO:0000313" key="2">
    <source>
        <dbReference type="EMBL" id="KMM71364.1"/>
    </source>
</evidence>
<reference evidence="2 3" key="1">
    <citation type="submission" date="2007-06" db="EMBL/GenBank/DDBJ databases">
        <title>The Genome Sequence of Coccidioides posadasii RMSCC_3488.</title>
        <authorList>
            <consortium name="Coccidioides Genome Resources Consortium"/>
            <consortium name="The Broad Institute Genome Sequencing Platform"/>
            <person name="Henn M.R."/>
            <person name="Sykes S."/>
            <person name="Young S."/>
            <person name="Jaffe D."/>
            <person name="Berlin A."/>
            <person name="Alvarez P."/>
            <person name="Butler J."/>
            <person name="Gnerre S."/>
            <person name="Grabherr M."/>
            <person name="Mauceli E."/>
            <person name="Brockman W."/>
            <person name="Kodira C."/>
            <person name="Alvarado L."/>
            <person name="Zeng Q."/>
            <person name="Crawford M."/>
            <person name="Antoine C."/>
            <person name="Devon K."/>
            <person name="Galgiani J."/>
            <person name="Orsborn K."/>
            <person name="Lewis M.L."/>
            <person name="Nusbaum C."/>
            <person name="Galagan J."/>
            <person name="Birren B."/>
        </authorList>
    </citation>
    <scope>NUCLEOTIDE SEQUENCE [LARGE SCALE GENOMIC DNA]</scope>
    <source>
        <strain evidence="2 3">RMSCC 3488</strain>
    </source>
</reference>
<dbReference type="AlphaFoldDB" id="A0A0J6FQS3"/>
<reference evidence="3" key="3">
    <citation type="journal article" date="2010" name="Genome Res.">
        <title>Population genomic sequencing of Coccidioides fungi reveals recent hybridization and transposon control.</title>
        <authorList>
            <person name="Neafsey D.E."/>
            <person name="Barker B.M."/>
            <person name="Sharpton T.J."/>
            <person name="Stajich J.E."/>
            <person name="Park D.J."/>
            <person name="Whiston E."/>
            <person name="Hung C.-Y."/>
            <person name="McMahan C."/>
            <person name="White J."/>
            <person name="Sykes S."/>
            <person name="Heiman D."/>
            <person name="Young S."/>
            <person name="Zeng Q."/>
            <person name="Abouelleil A."/>
            <person name="Aftuck L."/>
            <person name="Bessette D."/>
            <person name="Brown A."/>
            <person name="FitzGerald M."/>
            <person name="Lui A."/>
            <person name="Macdonald J.P."/>
            <person name="Priest M."/>
            <person name="Orbach M.J."/>
            <person name="Galgiani J.N."/>
            <person name="Kirkland T.N."/>
            <person name="Cole G.T."/>
            <person name="Birren B.W."/>
            <person name="Henn M.R."/>
            <person name="Taylor J.W."/>
            <person name="Rounsley S.D."/>
        </authorList>
    </citation>
    <scope>NUCLEOTIDE SEQUENCE [LARGE SCALE GENOMIC DNA]</scope>
    <source>
        <strain evidence="3">RMSCC 3488</strain>
    </source>
</reference>
<evidence type="ECO:0000313" key="3">
    <source>
        <dbReference type="Proteomes" id="UP000054567"/>
    </source>
</evidence>
<dbReference type="Proteomes" id="UP000054567">
    <property type="component" value="Unassembled WGS sequence"/>
</dbReference>
<dbReference type="EMBL" id="DS268113">
    <property type="protein sequence ID" value="KMM71364.1"/>
    <property type="molecule type" value="Genomic_DNA"/>
</dbReference>
<proteinExistence type="predicted"/>
<dbReference type="VEuPathDB" id="FungiDB:CPAG_07671"/>
<evidence type="ECO:0000256" key="1">
    <source>
        <dbReference type="SAM" id="MobiDB-lite"/>
    </source>
</evidence>
<feature type="compositionally biased region" description="Basic and acidic residues" evidence="1">
    <location>
        <begin position="68"/>
        <end position="77"/>
    </location>
</feature>